<dbReference type="AlphaFoldDB" id="A0A366Y314"/>
<keyword evidence="3" id="KW-1185">Reference proteome</keyword>
<reference evidence="2 3" key="1">
    <citation type="submission" date="2018-07" db="EMBL/GenBank/DDBJ databases">
        <title>Lottiidibacillus patelloidae gen. nov., sp. nov., isolated from the intestinal tract of a marine limpet and the reclassification of B. taeanensis BH030017T, B. algicola KMM 3737T and B. hwajinpoensis SW-72T as genus Lottiidibacillus.</title>
        <authorList>
            <person name="Liu R."/>
            <person name="Huang Z."/>
        </authorList>
    </citation>
    <scope>NUCLEOTIDE SEQUENCE [LARGE SCALE GENOMIC DNA]</scope>
    <source>
        <strain evidence="2 3">BH030017</strain>
    </source>
</reference>
<sequence length="101" mass="12137">MEKECLNCGKVIKVKPSHYKRKKYCSRDCKTKYQREHPPEAWEKLSKQKEVVCSYCNKKFFRKPSAIQSNNFCNRDCRKLYLRKNGEQINQPLEKVSYIVL</sequence>
<feature type="domain" description="TRASH" evidence="1">
    <location>
        <begin position="5"/>
        <end position="37"/>
    </location>
</feature>
<comment type="caution">
    <text evidence="2">The sequence shown here is derived from an EMBL/GenBank/DDBJ whole genome shotgun (WGS) entry which is preliminary data.</text>
</comment>
<organism evidence="2 3">
    <name type="scientific">Bacillus taeanensis</name>
    <dbReference type="NCBI Taxonomy" id="273032"/>
    <lineage>
        <taxon>Bacteria</taxon>
        <taxon>Bacillati</taxon>
        <taxon>Bacillota</taxon>
        <taxon>Bacilli</taxon>
        <taxon>Bacillales</taxon>
        <taxon>Bacillaceae</taxon>
        <taxon>Bacillus</taxon>
    </lineage>
</organism>
<evidence type="ECO:0000259" key="1">
    <source>
        <dbReference type="SMART" id="SM00746"/>
    </source>
</evidence>
<dbReference type="EMBL" id="QOCW01000004">
    <property type="protein sequence ID" value="RBW70591.1"/>
    <property type="molecule type" value="Genomic_DNA"/>
</dbReference>
<dbReference type="SMART" id="SM00746">
    <property type="entry name" value="TRASH"/>
    <property type="match status" value="2"/>
</dbReference>
<dbReference type="Proteomes" id="UP000253314">
    <property type="component" value="Unassembled WGS sequence"/>
</dbReference>
<accession>A0A366Y314</accession>
<dbReference type="InterPro" id="IPR011017">
    <property type="entry name" value="TRASH_dom"/>
</dbReference>
<name>A0A366Y314_9BACI</name>
<evidence type="ECO:0000313" key="3">
    <source>
        <dbReference type="Proteomes" id="UP000253314"/>
    </source>
</evidence>
<feature type="domain" description="TRASH" evidence="1">
    <location>
        <begin position="53"/>
        <end position="85"/>
    </location>
</feature>
<gene>
    <name evidence="2" type="ORF">DS031_06130</name>
</gene>
<evidence type="ECO:0000313" key="2">
    <source>
        <dbReference type="EMBL" id="RBW70591.1"/>
    </source>
</evidence>
<proteinExistence type="predicted"/>
<protein>
    <recommendedName>
        <fullName evidence="1">TRASH domain-containing protein</fullName>
    </recommendedName>
</protein>